<dbReference type="InterPro" id="IPR000792">
    <property type="entry name" value="Tscrpt_reg_LuxR_C"/>
</dbReference>
<organism evidence="5 6">
    <name type="scientific">Pedobacter psychroterrae</name>
    <dbReference type="NCBI Taxonomy" id="2530453"/>
    <lineage>
        <taxon>Bacteria</taxon>
        <taxon>Pseudomonadati</taxon>
        <taxon>Bacteroidota</taxon>
        <taxon>Sphingobacteriia</taxon>
        <taxon>Sphingobacteriales</taxon>
        <taxon>Sphingobacteriaceae</taxon>
        <taxon>Pedobacter</taxon>
    </lineage>
</organism>
<dbReference type="PANTHER" id="PTHR44688">
    <property type="entry name" value="DNA-BINDING TRANSCRIPTIONAL ACTIVATOR DEVR_DOSR"/>
    <property type="match status" value="1"/>
</dbReference>
<evidence type="ECO:0000256" key="1">
    <source>
        <dbReference type="ARBA" id="ARBA00023015"/>
    </source>
</evidence>
<keyword evidence="2" id="KW-0238">DNA-binding</keyword>
<comment type="caution">
    <text evidence="5">The sequence shown here is derived from an EMBL/GenBank/DDBJ whole genome shotgun (WGS) entry which is preliminary data.</text>
</comment>
<dbReference type="EMBL" id="SJSL01000001">
    <property type="protein sequence ID" value="TCD03938.1"/>
    <property type="molecule type" value="Genomic_DNA"/>
</dbReference>
<proteinExistence type="predicted"/>
<dbReference type="InterPro" id="IPR035965">
    <property type="entry name" value="PAS-like_dom_sf"/>
</dbReference>
<dbReference type="SUPFAM" id="SSF55785">
    <property type="entry name" value="PYP-like sensor domain (PAS domain)"/>
    <property type="match status" value="1"/>
</dbReference>
<dbReference type="PROSITE" id="PS00622">
    <property type="entry name" value="HTH_LUXR_1"/>
    <property type="match status" value="1"/>
</dbReference>
<dbReference type="OrthoDB" id="965844at2"/>
<evidence type="ECO:0000256" key="3">
    <source>
        <dbReference type="ARBA" id="ARBA00023163"/>
    </source>
</evidence>
<dbReference type="PROSITE" id="PS50043">
    <property type="entry name" value="HTH_LUXR_2"/>
    <property type="match status" value="1"/>
</dbReference>
<dbReference type="InterPro" id="IPR016032">
    <property type="entry name" value="Sig_transdc_resp-reg_C-effctor"/>
</dbReference>
<dbReference type="InterPro" id="IPR036388">
    <property type="entry name" value="WH-like_DNA-bd_sf"/>
</dbReference>
<name>A0A4R0NUT0_9SPHI</name>
<evidence type="ECO:0000313" key="5">
    <source>
        <dbReference type="EMBL" id="TCD03938.1"/>
    </source>
</evidence>
<keyword evidence="1" id="KW-0805">Transcription regulation</keyword>
<dbReference type="GO" id="GO:0003677">
    <property type="term" value="F:DNA binding"/>
    <property type="evidence" value="ECO:0007669"/>
    <property type="project" value="UniProtKB-KW"/>
</dbReference>
<dbReference type="InterPro" id="IPR013655">
    <property type="entry name" value="PAS_fold_3"/>
</dbReference>
<dbReference type="Pfam" id="PF08447">
    <property type="entry name" value="PAS_3"/>
    <property type="match status" value="1"/>
</dbReference>
<dbReference type="GO" id="GO:0006355">
    <property type="term" value="P:regulation of DNA-templated transcription"/>
    <property type="evidence" value="ECO:0007669"/>
    <property type="project" value="InterPro"/>
</dbReference>
<evidence type="ECO:0000313" key="6">
    <source>
        <dbReference type="Proteomes" id="UP000293347"/>
    </source>
</evidence>
<dbReference type="Proteomes" id="UP000293347">
    <property type="component" value="Unassembled WGS sequence"/>
</dbReference>
<dbReference type="Pfam" id="PF00196">
    <property type="entry name" value="GerE"/>
    <property type="match status" value="1"/>
</dbReference>
<dbReference type="PRINTS" id="PR00038">
    <property type="entry name" value="HTHLUXR"/>
</dbReference>
<keyword evidence="6" id="KW-1185">Reference proteome</keyword>
<accession>A0A4R0NUT0</accession>
<gene>
    <name evidence="5" type="ORF">EZ437_08310</name>
</gene>
<dbReference type="AlphaFoldDB" id="A0A4R0NUT0"/>
<dbReference type="PANTHER" id="PTHR44688:SF25">
    <property type="entry name" value="HTH LUXR-TYPE DOMAIN-CONTAINING PROTEIN"/>
    <property type="match status" value="1"/>
</dbReference>
<dbReference type="Gene3D" id="1.10.10.10">
    <property type="entry name" value="Winged helix-like DNA-binding domain superfamily/Winged helix DNA-binding domain"/>
    <property type="match status" value="1"/>
</dbReference>
<dbReference type="SMART" id="SM00421">
    <property type="entry name" value="HTH_LUXR"/>
    <property type="match status" value="1"/>
</dbReference>
<keyword evidence="3" id="KW-0804">Transcription</keyword>
<dbReference type="Gene3D" id="3.30.450.20">
    <property type="entry name" value="PAS domain"/>
    <property type="match status" value="1"/>
</dbReference>
<reference evidence="5 6" key="1">
    <citation type="submission" date="2019-02" db="EMBL/GenBank/DDBJ databases">
        <title>Pedobacter sp. RP-1-14 sp. nov., isolated from Arctic soil.</title>
        <authorList>
            <person name="Dahal R.H."/>
        </authorList>
    </citation>
    <scope>NUCLEOTIDE SEQUENCE [LARGE SCALE GENOMIC DNA]</scope>
    <source>
        <strain evidence="5 6">RP-1-14</strain>
    </source>
</reference>
<feature type="domain" description="HTH luxR-type" evidence="4">
    <location>
        <begin position="195"/>
        <end position="260"/>
    </location>
</feature>
<evidence type="ECO:0000256" key="2">
    <source>
        <dbReference type="ARBA" id="ARBA00023125"/>
    </source>
</evidence>
<sequence>MKSMLKIENRLEVYKEAEKIWKGISAEPQLKGFIKELELHQKLLNIFHTGDFYHYLFNVRKMEFAFISPEMPGILDYPMEMISMPFFLSIIHPDDIPYFMSFESQVVQFFNNLPNEKIGKYKVRYDYRVKKGNGEYMRLLHQMLTIIPDESGMPVHSFCVHTDITYLKPSGTPLLSFIGLEGEPSYIDIGHQPVLNISKERISKREKEIVTLLAKGYSSQKIADELFIARSTVDSHRKNILHKTASKSTSEVIAQAITKGWI</sequence>
<protein>
    <recommendedName>
        <fullName evidence="4">HTH luxR-type domain-containing protein</fullName>
    </recommendedName>
</protein>
<evidence type="ECO:0000259" key="4">
    <source>
        <dbReference type="PROSITE" id="PS50043"/>
    </source>
</evidence>
<dbReference type="SUPFAM" id="SSF46894">
    <property type="entry name" value="C-terminal effector domain of the bipartite response regulators"/>
    <property type="match status" value="1"/>
</dbReference>
<dbReference type="CDD" id="cd06170">
    <property type="entry name" value="LuxR_C_like"/>
    <property type="match status" value="1"/>
</dbReference>